<dbReference type="EMBL" id="PKMF04000072">
    <property type="protein sequence ID" value="KAK7852770.1"/>
    <property type="molecule type" value="Genomic_DNA"/>
</dbReference>
<organism evidence="1 2">
    <name type="scientific">Quercus suber</name>
    <name type="common">Cork oak</name>
    <dbReference type="NCBI Taxonomy" id="58331"/>
    <lineage>
        <taxon>Eukaryota</taxon>
        <taxon>Viridiplantae</taxon>
        <taxon>Streptophyta</taxon>
        <taxon>Embryophyta</taxon>
        <taxon>Tracheophyta</taxon>
        <taxon>Spermatophyta</taxon>
        <taxon>Magnoliopsida</taxon>
        <taxon>eudicotyledons</taxon>
        <taxon>Gunneridae</taxon>
        <taxon>Pentapetalae</taxon>
        <taxon>rosids</taxon>
        <taxon>fabids</taxon>
        <taxon>Fagales</taxon>
        <taxon>Fagaceae</taxon>
        <taxon>Quercus</taxon>
    </lineage>
</organism>
<evidence type="ECO:0008006" key="3">
    <source>
        <dbReference type="Google" id="ProtNLM"/>
    </source>
</evidence>
<sequence length="70" mass="7988">MTLAHEEKEKLTEPVTHKELLVARPIFEVNVGCPSVSSTPNPVEYWPNSPRAQVLAERFKKHIHMHISCV</sequence>
<dbReference type="AlphaFoldDB" id="A0AAW0LMM1"/>
<evidence type="ECO:0000313" key="1">
    <source>
        <dbReference type="EMBL" id="KAK7852770.1"/>
    </source>
</evidence>
<evidence type="ECO:0000313" key="2">
    <source>
        <dbReference type="Proteomes" id="UP000237347"/>
    </source>
</evidence>
<keyword evidence="2" id="KW-1185">Reference proteome</keyword>
<protein>
    <recommendedName>
        <fullName evidence="3">tRNA-dihydrouridine synthase</fullName>
    </recommendedName>
</protein>
<name>A0AAW0LMM1_QUESU</name>
<reference evidence="1 2" key="1">
    <citation type="journal article" date="2018" name="Sci. Data">
        <title>The draft genome sequence of cork oak.</title>
        <authorList>
            <person name="Ramos A.M."/>
            <person name="Usie A."/>
            <person name="Barbosa P."/>
            <person name="Barros P.M."/>
            <person name="Capote T."/>
            <person name="Chaves I."/>
            <person name="Simoes F."/>
            <person name="Abreu I."/>
            <person name="Carrasquinho I."/>
            <person name="Faro C."/>
            <person name="Guimaraes J.B."/>
            <person name="Mendonca D."/>
            <person name="Nobrega F."/>
            <person name="Rodrigues L."/>
            <person name="Saibo N.J.M."/>
            <person name="Varela M.C."/>
            <person name="Egas C."/>
            <person name="Matos J."/>
            <person name="Miguel C.M."/>
            <person name="Oliveira M.M."/>
            <person name="Ricardo C.P."/>
            <person name="Goncalves S."/>
        </authorList>
    </citation>
    <scope>NUCLEOTIDE SEQUENCE [LARGE SCALE GENOMIC DNA]</scope>
    <source>
        <strain evidence="2">cv. HL8</strain>
    </source>
</reference>
<comment type="caution">
    <text evidence="1">The sequence shown here is derived from an EMBL/GenBank/DDBJ whole genome shotgun (WGS) entry which is preliminary data.</text>
</comment>
<gene>
    <name evidence="1" type="ORF">CFP56_038054</name>
</gene>
<proteinExistence type="predicted"/>
<accession>A0AAW0LMM1</accession>
<dbReference type="Proteomes" id="UP000237347">
    <property type="component" value="Unassembled WGS sequence"/>
</dbReference>